<evidence type="ECO:0000256" key="3">
    <source>
        <dbReference type="ARBA" id="ARBA00022692"/>
    </source>
</evidence>
<protein>
    <recommendedName>
        <fullName evidence="8">Cytochrome b561 domain-containing protein</fullName>
    </recommendedName>
</protein>
<name>A0A6A5W0C5_9PLEO</name>
<keyword evidence="5 7" id="KW-1133">Transmembrane helix</keyword>
<dbReference type="AlphaFoldDB" id="A0A6A5W0C5"/>
<keyword evidence="6 7" id="KW-0472">Membrane</keyword>
<dbReference type="GO" id="GO:0016020">
    <property type="term" value="C:membrane"/>
    <property type="evidence" value="ECO:0007669"/>
    <property type="project" value="UniProtKB-SubCell"/>
</dbReference>
<evidence type="ECO:0000256" key="6">
    <source>
        <dbReference type="ARBA" id="ARBA00023136"/>
    </source>
</evidence>
<feature type="transmembrane region" description="Helical" evidence="7">
    <location>
        <begin position="262"/>
        <end position="282"/>
    </location>
</feature>
<keyword evidence="2" id="KW-0813">Transport</keyword>
<organism evidence="9 10">
    <name type="scientific">Bimuria novae-zelandiae CBS 107.79</name>
    <dbReference type="NCBI Taxonomy" id="1447943"/>
    <lineage>
        <taxon>Eukaryota</taxon>
        <taxon>Fungi</taxon>
        <taxon>Dikarya</taxon>
        <taxon>Ascomycota</taxon>
        <taxon>Pezizomycotina</taxon>
        <taxon>Dothideomycetes</taxon>
        <taxon>Pleosporomycetidae</taxon>
        <taxon>Pleosporales</taxon>
        <taxon>Massarineae</taxon>
        <taxon>Didymosphaeriaceae</taxon>
        <taxon>Bimuria</taxon>
    </lineage>
</organism>
<dbReference type="InterPro" id="IPR006593">
    <property type="entry name" value="Cyt_b561/ferric_Rdtase_TM"/>
</dbReference>
<evidence type="ECO:0000256" key="4">
    <source>
        <dbReference type="ARBA" id="ARBA00022982"/>
    </source>
</evidence>
<evidence type="ECO:0000256" key="5">
    <source>
        <dbReference type="ARBA" id="ARBA00022989"/>
    </source>
</evidence>
<proteinExistence type="predicted"/>
<feature type="transmembrane region" description="Helical" evidence="7">
    <location>
        <begin position="119"/>
        <end position="143"/>
    </location>
</feature>
<dbReference type="CDD" id="cd08760">
    <property type="entry name" value="Cyt_b561_FRRS1_like"/>
    <property type="match status" value="1"/>
</dbReference>
<evidence type="ECO:0000313" key="10">
    <source>
        <dbReference type="Proteomes" id="UP000800036"/>
    </source>
</evidence>
<feature type="transmembrane region" description="Helical" evidence="7">
    <location>
        <begin position="155"/>
        <end position="176"/>
    </location>
</feature>
<dbReference type="Proteomes" id="UP000800036">
    <property type="component" value="Unassembled WGS sequence"/>
</dbReference>
<dbReference type="PANTHER" id="PTHR47797:SF1">
    <property type="entry name" value="CYTOCHROME B561 DOMAIN-CONTAINING PROTEIN-RELATED"/>
    <property type="match status" value="1"/>
</dbReference>
<keyword evidence="4" id="KW-0249">Electron transport</keyword>
<evidence type="ECO:0000256" key="1">
    <source>
        <dbReference type="ARBA" id="ARBA00004370"/>
    </source>
</evidence>
<keyword evidence="10" id="KW-1185">Reference proteome</keyword>
<dbReference type="Gene3D" id="1.20.120.1770">
    <property type="match status" value="1"/>
</dbReference>
<dbReference type="PANTHER" id="PTHR47797">
    <property type="entry name" value="DEHYDROGENASE, PUTATIVE (AFU_ORTHOLOGUE AFUA_8G05805)-RELATED"/>
    <property type="match status" value="1"/>
</dbReference>
<reference evidence="9" key="1">
    <citation type="journal article" date="2020" name="Stud. Mycol.">
        <title>101 Dothideomycetes genomes: a test case for predicting lifestyles and emergence of pathogens.</title>
        <authorList>
            <person name="Haridas S."/>
            <person name="Albert R."/>
            <person name="Binder M."/>
            <person name="Bloem J."/>
            <person name="Labutti K."/>
            <person name="Salamov A."/>
            <person name="Andreopoulos B."/>
            <person name="Baker S."/>
            <person name="Barry K."/>
            <person name="Bills G."/>
            <person name="Bluhm B."/>
            <person name="Cannon C."/>
            <person name="Castanera R."/>
            <person name="Culley D."/>
            <person name="Daum C."/>
            <person name="Ezra D."/>
            <person name="Gonzalez J."/>
            <person name="Henrissat B."/>
            <person name="Kuo A."/>
            <person name="Liang C."/>
            <person name="Lipzen A."/>
            <person name="Lutzoni F."/>
            <person name="Magnuson J."/>
            <person name="Mondo S."/>
            <person name="Nolan M."/>
            <person name="Ohm R."/>
            <person name="Pangilinan J."/>
            <person name="Park H.-J."/>
            <person name="Ramirez L."/>
            <person name="Alfaro M."/>
            <person name="Sun H."/>
            <person name="Tritt A."/>
            <person name="Yoshinaga Y."/>
            <person name="Zwiers L.-H."/>
            <person name="Turgeon B."/>
            <person name="Goodwin S."/>
            <person name="Spatafora J."/>
            <person name="Crous P."/>
            <person name="Grigoriev I."/>
        </authorList>
    </citation>
    <scope>NUCLEOTIDE SEQUENCE</scope>
    <source>
        <strain evidence="9">CBS 107.79</strain>
    </source>
</reference>
<dbReference type="EMBL" id="ML976656">
    <property type="protein sequence ID" value="KAF1980536.1"/>
    <property type="molecule type" value="Genomic_DNA"/>
</dbReference>
<feature type="transmembrane region" description="Helical" evidence="7">
    <location>
        <begin position="229"/>
        <end position="250"/>
    </location>
</feature>
<dbReference type="SMART" id="SM00665">
    <property type="entry name" value="B561"/>
    <property type="match status" value="1"/>
</dbReference>
<dbReference type="OrthoDB" id="19261at2759"/>
<comment type="subcellular location">
    <subcellularLocation>
        <location evidence="1">Membrane</location>
    </subcellularLocation>
</comment>
<keyword evidence="3 7" id="KW-0812">Transmembrane</keyword>
<evidence type="ECO:0000256" key="7">
    <source>
        <dbReference type="SAM" id="Phobius"/>
    </source>
</evidence>
<evidence type="ECO:0000256" key="2">
    <source>
        <dbReference type="ARBA" id="ARBA00022448"/>
    </source>
</evidence>
<sequence>MCILGGFFPCDISGIARRSFGSEGDACCDFPKRAEARLGGFLLTSVLSRLGAPTSCNDSLSQRLTQIAPLVLGQYGPDGRYGPDSYRGGDYNPFDGGGSSSSGNGRFNFNGYFGGNKALIAHGVLASLAFVIFFPMGSILIRLASFRGLWLIHGLFQIFAFVVYIAAFALGIWMTQQAPSQANLIGRYHPIIGIVLFVVLFVQPVLGLVHHFQFKKYGTRTLWSYGHLWLGRLLITLGMINGGLGLLLATQTGYGRPATGQSVAYGVIAGVMWLLWVAASIVGERRRAAARRVSTTVYKEEYA</sequence>
<feature type="transmembrane region" description="Helical" evidence="7">
    <location>
        <begin position="188"/>
        <end position="209"/>
    </location>
</feature>
<feature type="domain" description="Cytochrome b561" evidence="8">
    <location>
        <begin position="121"/>
        <end position="246"/>
    </location>
</feature>
<accession>A0A6A5W0C5</accession>
<evidence type="ECO:0000259" key="8">
    <source>
        <dbReference type="SMART" id="SM00665"/>
    </source>
</evidence>
<gene>
    <name evidence="9" type="ORF">BU23DRAFT_562863</name>
</gene>
<evidence type="ECO:0000313" key="9">
    <source>
        <dbReference type="EMBL" id="KAF1980536.1"/>
    </source>
</evidence>